<evidence type="ECO:0000256" key="6">
    <source>
        <dbReference type="ARBA" id="ARBA00022898"/>
    </source>
</evidence>
<evidence type="ECO:0000256" key="4">
    <source>
        <dbReference type="ARBA" id="ARBA00022679"/>
    </source>
</evidence>
<dbReference type="InterPro" id="IPR015421">
    <property type="entry name" value="PyrdxlP-dep_Trfase_major"/>
</dbReference>
<comment type="similarity">
    <text evidence="2">Belongs to the class-V pyridoxal-phosphate-dependent aminotransferase family. NifS/IscS subfamily.</text>
</comment>
<proteinExistence type="inferred from homology"/>
<evidence type="ECO:0000256" key="7">
    <source>
        <dbReference type="ARBA" id="ARBA00023004"/>
    </source>
</evidence>
<keyword evidence="5" id="KW-0479">Metal-binding</keyword>
<dbReference type="Gene3D" id="3.90.1150.10">
    <property type="entry name" value="Aspartate Aminotransferase, domain 1"/>
    <property type="match status" value="1"/>
</dbReference>
<evidence type="ECO:0000259" key="9">
    <source>
        <dbReference type="Pfam" id="PF00266"/>
    </source>
</evidence>
<evidence type="ECO:0000256" key="2">
    <source>
        <dbReference type="ARBA" id="ARBA00006490"/>
    </source>
</evidence>
<dbReference type="InterPro" id="IPR020578">
    <property type="entry name" value="Aminotrans_V_PyrdxlP_BS"/>
</dbReference>
<dbReference type="GO" id="GO:0046872">
    <property type="term" value="F:metal ion binding"/>
    <property type="evidence" value="ECO:0007669"/>
    <property type="project" value="UniProtKB-KW"/>
</dbReference>
<keyword evidence="4" id="KW-0808">Transferase</keyword>
<dbReference type="SUPFAM" id="SSF53383">
    <property type="entry name" value="PLP-dependent transferases"/>
    <property type="match status" value="1"/>
</dbReference>
<evidence type="ECO:0000256" key="3">
    <source>
        <dbReference type="ARBA" id="ARBA00012239"/>
    </source>
</evidence>
<dbReference type="GO" id="GO:0031071">
    <property type="term" value="F:cysteine desulfurase activity"/>
    <property type="evidence" value="ECO:0007669"/>
    <property type="project" value="UniProtKB-EC"/>
</dbReference>
<dbReference type="EMBL" id="CAEZXB010000026">
    <property type="protein sequence ID" value="CAB4681875.1"/>
    <property type="molecule type" value="Genomic_DNA"/>
</dbReference>
<keyword evidence="7" id="KW-0408">Iron</keyword>
<keyword evidence="8" id="KW-0411">Iron-sulfur</keyword>
<gene>
    <name evidence="10" type="ORF">UFOPK2342_01226</name>
    <name evidence="11" type="ORF">UFOPK2423_01272</name>
    <name evidence="12" type="ORF">UFOPK3266_01399</name>
    <name evidence="13" type="ORF">UFOPK4367_00922</name>
</gene>
<evidence type="ECO:0000313" key="12">
    <source>
        <dbReference type="EMBL" id="CAB4845082.1"/>
    </source>
</evidence>
<dbReference type="PANTHER" id="PTHR11601:SF34">
    <property type="entry name" value="CYSTEINE DESULFURASE"/>
    <property type="match status" value="1"/>
</dbReference>
<accession>A0A6J7BHS6</accession>
<dbReference type="Pfam" id="PF00266">
    <property type="entry name" value="Aminotran_5"/>
    <property type="match status" value="1"/>
</dbReference>
<reference evidence="12" key="1">
    <citation type="submission" date="2020-05" db="EMBL/GenBank/DDBJ databases">
        <authorList>
            <person name="Chiriac C."/>
            <person name="Salcher M."/>
            <person name="Ghai R."/>
            <person name="Kavagutti S V."/>
        </authorList>
    </citation>
    <scope>NUCLEOTIDE SEQUENCE</scope>
</reference>
<dbReference type="GO" id="GO:0051536">
    <property type="term" value="F:iron-sulfur cluster binding"/>
    <property type="evidence" value="ECO:0007669"/>
    <property type="project" value="UniProtKB-KW"/>
</dbReference>
<dbReference type="PROSITE" id="PS00595">
    <property type="entry name" value="AA_TRANSFER_CLASS_5"/>
    <property type="match status" value="1"/>
</dbReference>
<dbReference type="InterPro" id="IPR000192">
    <property type="entry name" value="Aminotrans_V_dom"/>
</dbReference>
<dbReference type="InterPro" id="IPR016454">
    <property type="entry name" value="Cysteine_dSase"/>
</dbReference>
<dbReference type="EC" id="2.8.1.7" evidence="3"/>
<dbReference type="Gene3D" id="3.40.640.10">
    <property type="entry name" value="Type I PLP-dependent aspartate aminotransferase-like (Major domain)"/>
    <property type="match status" value="1"/>
</dbReference>
<dbReference type="InterPro" id="IPR015424">
    <property type="entry name" value="PyrdxlP-dep_Trfase"/>
</dbReference>
<dbReference type="FunFam" id="3.40.640.10:FF:000084">
    <property type="entry name" value="IscS-like cysteine desulfurase"/>
    <property type="match status" value="1"/>
</dbReference>
<evidence type="ECO:0000256" key="5">
    <source>
        <dbReference type="ARBA" id="ARBA00022723"/>
    </source>
</evidence>
<evidence type="ECO:0000313" key="11">
    <source>
        <dbReference type="EMBL" id="CAB4702852.1"/>
    </source>
</evidence>
<organism evidence="12">
    <name type="scientific">freshwater metagenome</name>
    <dbReference type="NCBI Taxonomy" id="449393"/>
    <lineage>
        <taxon>unclassified sequences</taxon>
        <taxon>metagenomes</taxon>
        <taxon>ecological metagenomes</taxon>
    </lineage>
</organism>
<evidence type="ECO:0000313" key="13">
    <source>
        <dbReference type="EMBL" id="CAB5076128.1"/>
    </source>
</evidence>
<dbReference type="PANTHER" id="PTHR11601">
    <property type="entry name" value="CYSTEINE DESULFURYLASE FAMILY MEMBER"/>
    <property type="match status" value="1"/>
</dbReference>
<dbReference type="Gene3D" id="1.10.260.50">
    <property type="match status" value="1"/>
</dbReference>
<dbReference type="InterPro" id="IPR015422">
    <property type="entry name" value="PyrdxlP-dep_Trfase_small"/>
</dbReference>
<dbReference type="AlphaFoldDB" id="A0A6J7BHS6"/>
<protein>
    <recommendedName>
        <fullName evidence="3">cysteine desulfurase</fullName>
        <ecNumber evidence="3">2.8.1.7</ecNumber>
    </recommendedName>
</protein>
<name>A0A6J7BHS6_9ZZZZ</name>
<keyword evidence="6" id="KW-0663">Pyridoxal phosphate</keyword>
<sequence>MWCRKLRQESWRANLDVAMSTYLDHAATTPMSDAARLAMIDELGNLGNASSLHASGRRSRKVVEEAREAIASAVGATPGEIVLTGSGTEANNLAVKGLYWKRIQEDPANNRIISSSIEHHAVMDPIQWLVDHEGAEVTWISVNDRAQLNVEELVAEIERDPKVALVSIMFANNEVGTLQPLVRVIEAAHKYGIPVHTDAVQAFGKVPLSFKELDLDAMTISGHKIGGPLGIGALIVKKNLKLTPVLHGGGQERDIRSGTLDTPAIRALGVAATEAAEQLTERALRMVELRRELTARVLAEVPDARANGDELTLPGIAHFTFAGAEGDALLLLLDAQGIESSTGSACSAGVPRPSHVLLAMGMSEVDARASLRFSLGFSSTSQDVDALVSVIGGVVERARKAGQVSKR</sequence>
<dbReference type="EMBL" id="CAEZXN010000034">
    <property type="protein sequence ID" value="CAB4702852.1"/>
    <property type="molecule type" value="Genomic_DNA"/>
</dbReference>
<evidence type="ECO:0000256" key="1">
    <source>
        <dbReference type="ARBA" id="ARBA00001933"/>
    </source>
</evidence>
<feature type="domain" description="Aminotransferase class V" evidence="9">
    <location>
        <begin position="21"/>
        <end position="387"/>
    </location>
</feature>
<dbReference type="PIRSF" id="PIRSF005572">
    <property type="entry name" value="NifS"/>
    <property type="match status" value="1"/>
</dbReference>
<dbReference type="EMBL" id="CAFBRC010000055">
    <property type="protein sequence ID" value="CAB5076128.1"/>
    <property type="molecule type" value="Genomic_DNA"/>
</dbReference>
<evidence type="ECO:0000256" key="8">
    <source>
        <dbReference type="ARBA" id="ARBA00023014"/>
    </source>
</evidence>
<evidence type="ECO:0000313" key="10">
    <source>
        <dbReference type="EMBL" id="CAB4681875.1"/>
    </source>
</evidence>
<comment type="cofactor">
    <cofactor evidence="1">
        <name>pyridoxal 5'-phosphate</name>
        <dbReference type="ChEBI" id="CHEBI:597326"/>
    </cofactor>
</comment>
<dbReference type="EMBL" id="CAFBAA010000046">
    <property type="protein sequence ID" value="CAB4845082.1"/>
    <property type="molecule type" value="Genomic_DNA"/>
</dbReference>